<protein>
    <recommendedName>
        <fullName evidence="3">Crp/Fnr family transcriptional regulator</fullName>
    </recommendedName>
</protein>
<gene>
    <name evidence="1" type="ORF">A1D17_04155</name>
</gene>
<dbReference type="Proteomes" id="UP000076489">
    <property type="component" value="Unassembled WGS sequence"/>
</dbReference>
<reference evidence="2" key="1">
    <citation type="submission" date="2016-03" db="EMBL/GenBank/DDBJ databases">
        <authorList>
            <person name="Ray J."/>
            <person name="Price M."/>
            <person name="Deutschbauer A."/>
        </authorList>
    </citation>
    <scope>NUCLEOTIDE SEQUENCE [LARGE SCALE GENOMIC DNA]</scope>
    <source>
        <strain evidence="2">FW300-N1B4</strain>
    </source>
</reference>
<evidence type="ECO:0000313" key="2">
    <source>
        <dbReference type="Proteomes" id="UP000076489"/>
    </source>
</evidence>
<dbReference type="EMBL" id="LUKJ01000002">
    <property type="protein sequence ID" value="KZN20744.1"/>
    <property type="molecule type" value="Genomic_DNA"/>
</dbReference>
<proteinExistence type="predicted"/>
<comment type="caution">
    <text evidence="1">The sequence shown here is derived from an EMBL/GenBank/DDBJ whole genome shotgun (WGS) entry which is preliminary data.</text>
</comment>
<evidence type="ECO:0008006" key="3">
    <source>
        <dbReference type="Google" id="ProtNLM"/>
    </source>
</evidence>
<dbReference type="Gene3D" id="2.60.120.10">
    <property type="entry name" value="Jelly Rolls"/>
    <property type="match status" value="1"/>
</dbReference>
<accession>A0A166QRK9</accession>
<name>A0A166QRK9_PSEFL</name>
<evidence type="ECO:0000313" key="1">
    <source>
        <dbReference type="EMBL" id="KZN20744.1"/>
    </source>
</evidence>
<sequence length="228" mass="24831">MTGVLTHPISALDLPAPSWLKDAPEVSCEWAKLLIAASLHGRIETYARGKVLETSPHDLLLVLKGCVLAIAPPQHDDGHHVFISALRKGDIITPSINSRVRIGLHARSTTTALRVPQSAIPEYMSDVGVLAKFLFTLELELTRVYAEAATATLLRDQAKILRVIEILASHPEAVNTTAGMEIEASKDEIRTLAGVHRRSATRAFHALVEAGIVSFNGYKRVYFTGKQA</sequence>
<dbReference type="AlphaFoldDB" id="A0A166QRK9"/>
<reference evidence="1 2" key="2">
    <citation type="journal article" date="2018" name="Nature">
        <title>Mutant phenotypes for thousands of bacterial genes of unknown function.</title>
        <authorList>
            <person name="Price M.N."/>
            <person name="Wetmore K.M."/>
            <person name="Waters R.J."/>
            <person name="Callaghan M."/>
            <person name="Ray J."/>
            <person name="Liu H."/>
            <person name="Kuehl J.V."/>
            <person name="Melnyk R.A."/>
            <person name="Lamson J.S."/>
            <person name="Suh Y."/>
            <person name="Carlson H.K."/>
            <person name="Esquivel Z."/>
            <person name="Sadeeshkumar H."/>
            <person name="Chakraborty R."/>
            <person name="Zane G.M."/>
            <person name="Rubin B.E."/>
            <person name="Wall J.D."/>
            <person name="Visel A."/>
            <person name="Bristow J."/>
            <person name="Blow M.J."/>
            <person name="Arkin A.P."/>
            <person name="Deutschbauer A.M."/>
        </authorList>
    </citation>
    <scope>NUCLEOTIDE SEQUENCE [LARGE SCALE GENOMIC DNA]</scope>
    <source>
        <strain evidence="1 2">FW300-N1B4</strain>
    </source>
</reference>
<organism evidence="1 2">
    <name type="scientific">Pseudomonas fluorescens</name>
    <dbReference type="NCBI Taxonomy" id="294"/>
    <lineage>
        <taxon>Bacteria</taxon>
        <taxon>Pseudomonadati</taxon>
        <taxon>Pseudomonadota</taxon>
        <taxon>Gammaproteobacteria</taxon>
        <taxon>Pseudomonadales</taxon>
        <taxon>Pseudomonadaceae</taxon>
        <taxon>Pseudomonas</taxon>
    </lineage>
</organism>
<dbReference type="InterPro" id="IPR014710">
    <property type="entry name" value="RmlC-like_jellyroll"/>
</dbReference>